<gene>
    <name evidence="1" type="ORF">SO802_001469</name>
</gene>
<keyword evidence="2" id="KW-1185">Reference proteome</keyword>
<reference evidence="1 2" key="1">
    <citation type="submission" date="2024-01" db="EMBL/GenBank/DDBJ databases">
        <title>A telomere-to-telomere, gap-free genome of sweet tea (Lithocarpus litseifolius).</title>
        <authorList>
            <person name="Zhou J."/>
        </authorList>
    </citation>
    <scope>NUCLEOTIDE SEQUENCE [LARGE SCALE GENOMIC DNA]</scope>
    <source>
        <strain evidence="1">Zhou-2022a</strain>
        <tissue evidence="1">Leaf</tissue>
    </source>
</reference>
<dbReference type="InterPro" id="IPR016024">
    <property type="entry name" value="ARM-type_fold"/>
</dbReference>
<name>A0AAW2DUG8_9ROSI</name>
<dbReference type="EMBL" id="JAZDWU010000001">
    <property type="protein sequence ID" value="KAL0014400.1"/>
    <property type="molecule type" value="Genomic_DNA"/>
</dbReference>
<accession>A0AAW2DUG8</accession>
<evidence type="ECO:0000313" key="2">
    <source>
        <dbReference type="Proteomes" id="UP001459277"/>
    </source>
</evidence>
<organism evidence="1 2">
    <name type="scientific">Lithocarpus litseifolius</name>
    <dbReference type="NCBI Taxonomy" id="425828"/>
    <lineage>
        <taxon>Eukaryota</taxon>
        <taxon>Viridiplantae</taxon>
        <taxon>Streptophyta</taxon>
        <taxon>Embryophyta</taxon>
        <taxon>Tracheophyta</taxon>
        <taxon>Spermatophyta</taxon>
        <taxon>Magnoliopsida</taxon>
        <taxon>eudicotyledons</taxon>
        <taxon>Gunneridae</taxon>
        <taxon>Pentapetalae</taxon>
        <taxon>rosids</taxon>
        <taxon>fabids</taxon>
        <taxon>Fagales</taxon>
        <taxon>Fagaceae</taxon>
        <taxon>Lithocarpus</taxon>
    </lineage>
</organism>
<protein>
    <submittedName>
        <fullName evidence="1">Uncharacterized protein</fullName>
    </submittedName>
</protein>
<dbReference type="InterPro" id="IPR011989">
    <property type="entry name" value="ARM-like"/>
</dbReference>
<dbReference type="AlphaFoldDB" id="A0AAW2DUG8"/>
<dbReference type="Proteomes" id="UP001459277">
    <property type="component" value="Unassembled WGS sequence"/>
</dbReference>
<comment type="caution">
    <text evidence="1">The sequence shown here is derived from an EMBL/GenBank/DDBJ whole genome shotgun (WGS) entry which is preliminary data.</text>
</comment>
<sequence length="134" mass="15321">MGLLENIVSLSEKALCEIASTHGVICAMVEAMEDGSPQCKEHAVGILFLICQSNKERYRGLLQLSVHGTWRVKDMARELLLLMRDCSSYSLRNEQPKVELIEANMQEIDARENIDMTTLIEMMEKWNNGKYKKN</sequence>
<evidence type="ECO:0000313" key="1">
    <source>
        <dbReference type="EMBL" id="KAL0014400.1"/>
    </source>
</evidence>
<dbReference type="SUPFAM" id="SSF48371">
    <property type="entry name" value="ARM repeat"/>
    <property type="match status" value="1"/>
</dbReference>
<dbReference type="Gene3D" id="1.25.10.10">
    <property type="entry name" value="Leucine-rich Repeat Variant"/>
    <property type="match status" value="1"/>
</dbReference>
<proteinExistence type="predicted"/>